<name>A0A9N9ZM56_9HYPO</name>
<dbReference type="AlphaFoldDB" id="A0A9N9ZM56"/>
<dbReference type="EMBL" id="CABFOC020000074">
    <property type="protein sequence ID" value="CAH0057695.1"/>
    <property type="molecule type" value="Genomic_DNA"/>
</dbReference>
<comment type="caution">
    <text evidence="2">The sequence shown here is derived from an EMBL/GenBank/DDBJ whole genome shotgun (WGS) entry which is preliminary data.</text>
</comment>
<reference evidence="2" key="1">
    <citation type="submission" date="2021-10" db="EMBL/GenBank/DDBJ databases">
        <authorList>
            <person name="Piombo E."/>
        </authorList>
    </citation>
    <scope>NUCLEOTIDE SEQUENCE</scope>
</reference>
<evidence type="ECO:0000256" key="1">
    <source>
        <dbReference type="SAM" id="MobiDB-lite"/>
    </source>
</evidence>
<keyword evidence="3" id="KW-1185">Reference proteome</keyword>
<accession>A0A9N9ZM56</accession>
<evidence type="ECO:0000313" key="3">
    <source>
        <dbReference type="Proteomes" id="UP000775872"/>
    </source>
</evidence>
<feature type="compositionally biased region" description="Basic and acidic residues" evidence="1">
    <location>
        <begin position="408"/>
        <end position="428"/>
    </location>
</feature>
<sequence>MAQAMDTKVPTESTLSSAEVSQYLHRDVQNEAALAVLAAAYPERTTSLIRYRGEFARCFEIIRDRGEATWTSETLEAAIALQPAIDYYTEELPRELLLLPPFAETKTSTDFGPLPPVADLDLHRFQRALYRFDSTCPLTSHPNHYVSIHYYHDREAVSPYSDVELNQVSMLREMLFYRMSQVCGKYLDSVGKRQGRPDRQDRKFRDKNTIHGIMSHGLQFMYELEMQTTDKGIEEVLQRVSLAGRWSGPQPRKSGLSEELCILRRTLDERLGYKPRGCGEHEGRECYEEEVRFRNKSDSRSRENYSKQTDLGTWEMLKAIATWFQQSASGSPEETAAERARTRQVTEDVGTCIGQIHQRWGVPRVPAEQIRSGNSSGPTSAYSELTEDEKSAKLESIAAELKQSTSGRPEETAAERAQARQLTEDLRTRISQMKQKQKVPRVPAEQIRSGDAHPAGDD</sequence>
<evidence type="ECO:0000313" key="2">
    <source>
        <dbReference type="EMBL" id="CAH0057695.1"/>
    </source>
</evidence>
<feature type="compositionally biased region" description="Polar residues" evidence="1">
    <location>
        <begin position="371"/>
        <end position="383"/>
    </location>
</feature>
<dbReference type="OrthoDB" id="10370258at2759"/>
<dbReference type="Proteomes" id="UP000775872">
    <property type="component" value="Unassembled WGS sequence"/>
</dbReference>
<protein>
    <submittedName>
        <fullName evidence="2">Uncharacterized protein</fullName>
    </submittedName>
</protein>
<gene>
    <name evidence="2" type="ORF">CSOL1703_00007485</name>
</gene>
<proteinExistence type="predicted"/>
<organism evidence="2 3">
    <name type="scientific">Clonostachys solani</name>
    <dbReference type="NCBI Taxonomy" id="160281"/>
    <lineage>
        <taxon>Eukaryota</taxon>
        <taxon>Fungi</taxon>
        <taxon>Dikarya</taxon>
        <taxon>Ascomycota</taxon>
        <taxon>Pezizomycotina</taxon>
        <taxon>Sordariomycetes</taxon>
        <taxon>Hypocreomycetidae</taxon>
        <taxon>Hypocreales</taxon>
        <taxon>Bionectriaceae</taxon>
        <taxon>Clonostachys</taxon>
    </lineage>
</organism>
<feature type="region of interest" description="Disordered" evidence="1">
    <location>
        <begin position="363"/>
        <end position="458"/>
    </location>
</feature>
<feature type="compositionally biased region" description="Basic and acidic residues" evidence="1">
    <location>
        <begin position="448"/>
        <end position="458"/>
    </location>
</feature>